<gene>
    <name evidence="1" type="ORF">T440DRAFT_473667</name>
</gene>
<reference evidence="1" key="1">
    <citation type="submission" date="2020-01" db="EMBL/GenBank/DDBJ databases">
        <authorList>
            <consortium name="DOE Joint Genome Institute"/>
            <person name="Haridas S."/>
            <person name="Albert R."/>
            <person name="Binder M."/>
            <person name="Bloem J."/>
            <person name="Labutti K."/>
            <person name="Salamov A."/>
            <person name="Andreopoulos B."/>
            <person name="Baker S.E."/>
            <person name="Barry K."/>
            <person name="Bills G."/>
            <person name="Bluhm B.H."/>
            <person name="Cannon C."/>
            <person name="Castanera R."/>
            <person name="Culley D.E."/>
            <person name="Daum C."/>
            <person name="Ezra D."/>
            <person name="Gonzalez J.B."/>
            <person name="Henrissat B."/>
            <person name="Kuo A."/>
            <person name="Liang C."/>
            <person name="Lipzen A."/>
            <person name="Lutzoni F."/>
            <person name="Magnuson J."/>
            <person name="Mondo S."/>
            <person name="Nolan M."/>
            <person name="Ohm R."/>
            <person name="Pangilinan J."/>
            <person name="Park H.-J."/>
            <person name="Ramirez L."/>
            <person name="Alfaro M."/>
            <person name="Sun H."/>
            <person name="Tritt A."/>
            <person name="Yoshinaga Y."/>
            <person name="Zwiers L.-H."/>
            <person name="Turgeon B.G."/>
            <person name="Goodwin S.B."/>
            <person name="Spatafora J.W."/>
            <person name="Crous P.W."/>
            <person name="Grigoriev I.V."/>
        </authorList>
    </citation>
    <scope>NUCLEOTIDE SEQUENCE</scope>
    <source>
        <strain evidence="1">IPT5</strain>
    </source>
</reference>
<evidence type="ECO:0000313" key="2">
    <source>
        <dbReference type="Proteomes" id="UP000799423"/>
    </source>
</evidence>
<dbReference type="InterPro" id="IPR012337">
    <property type="entry name" value="RNaseH-like_sf"/>
</dbReference>
<evidence type="ECO:0000313" key="1">
    <source>
        <dbReference type="EMBL" id="KAF2844088.1"/>
    </source>
</evidence>
<dbReference type="OrthoDB" id="3907407at2759"/>
<dbReference type="SUPFAM" id="SSF53098">
    <property type="entry name" value="Ribonuclease H-like"/>
    <property type="match status" value="1"/>
</dbReference>
<dbReference type="Proteomes" id="UP000799423">
    <property type="component" value="Unassembled WGS sequence"/>
</dbReference>
<dbReference type="AlphaFoldDB" id="A0A6A7AP75"/>
<sequence>MESPQYMGVLKEPSQTISSPLLVTCSSSRCHHNSVDQVQVSMTLRMGFSKCVDHMEDADMSDKLKDSHRKDPTKVTLIFYNVQLSRDGQIEQLGAITETGLDFSRFIRTSVRTNTSPLLRRFPPLIYSTLASEAKVAMEDFVRWIKMRHVMTTNGDTNMDNVVLLAHSGMHRDHVYLIKTLLSHGVKPPHVRFADSMALFKFFKRVEMGTNLSALVVKYACWLGHVPHDADSESRVLRSVVLNEFRDPETICMLISAPHAQFMGRTGLDMYV</sequence>
<dbReference type="EMBL" id="MU006422">
    <property type="protein sequence ID" value="KAF2844088.1"/>
    <property type="molecule type" value="Genomic_DNA"/>
</dbReference>
<evidence type="ECO:0008006" key="3">
    <source>
        <dbReference type="Google" id="ProtNLM"/>
    </source>
</evidence>
<name>A0A6A7AP75_9PLEO</name>
<protein>
    <recommendedName>
        <fullName evidence="3">Exonuclease domain-containing protein</fullName>
    </recommendedName>
</protein>
<accession>A0A6A7AP75</accession>
<keyword evidence="2" id="KW-1185">Reference proteome</keyword>
<proteinExistence type="predicted"/>
<organism evidence="1 2">
    <name type="scientific">Plenodomus tracheiphilus IPT5</name>
    <dbReference type="NCBI Taxonomy" id="1408161"/>
    <lineage>
        <taxon>Eukaryota</taxon>
        <taxon>Fungi</taxon>
        <taxon>Dikarya</taxon>
        <taxon>Ascomycota</taxon>
        <taxon>Pezizomycotina</taxon>
        <taxon>Dothideomycetes</taxon>
        <taxon>Pleosporomycetidae</taxon>
        <taxon>Pleosporales</taxon>
        <taxon>Pleosporineae</taxon>
        <taxon>Leptosphaeriaceae</taxon>
        <taxon>Plenodomus</taxon>
    </lineage>
</organism>